<dbReference type="Proteomes" id="UP000253919">
    <property type="component" value="Unassembled WGS sequence"/>
</dbReference>
<evidence type="ECO:0000256" key="3">
    <source>
        <dbReference type="ARBA" id="ARBA00023002"/>
    </source>
</evidence>
<name>A0A369QGY4_9BACT</name>
<dbReference type="SUPFAM" id="SSF52518">
    <property type="entry name" value="Thiamin diphosphate-binding fold (THDP-binding)"/>
    <property type="match status" value="2"/>
</dbReference>
<evidence type="ECO:0000313" key="7">
    <source>
        <dbReference type="Proteomes" id="UP000253919"/>
    </source>
</evidence>
<organism evidence="6 7">
    <name type="scientific">Adhaeribacter pallidiroseus</name>
    <dbReference type="NCBI Taxonomy" id="2072847"/>
    <lineage>
        <taxon>Bacteria</taxon>
        <taxon>Pseudomonadati</taxon>
        <taxon>Bacteroidota</taxon>
        <taxon>Cytophagia</taxon>
        <taxon>Cytophagales</taxon>
        <taxon>Hymenobacteraceae</taxon>
        <taxon>Adhaeribacter</taxon>
    </lineage>
</organism>
<dbReference type="Pfam" id="PF02780">
    <property type="entry name" value="Transketolase_C"/>
    <property type="match status" value="1"/>
</dbReference>
<comment type="cofactor">
    <cofactor evidence="1">
        <name>thiamine diphosphate</name>
        <dbReference type="ChEBI" id="CHEBI:58937"/>
    </cofactor>
</comment>
<dbReference type="GO" id="GO:0004802">
    <property type="term" value="F:transketolase activity"/>
    <property type="evidence" value="ECO:0007669"/>
    <property type="project" value="UniProtKB-EC"/>
</dbReference>
<dbReference type="EMBL" id="QASA01000001">
    <property type="protein sequence ID" value="RDC63692.1"/>
    <property type="molecule type" value="Genomic_DNA"/>
</dbReference>
<dbReference type="InterPro" id="IPR001017">
    <property type="entry name" value="DH_E1"/>
</dbReference>
<dbReference type="InterPro" id="IPR033248">
    <property type="entry name" value="Transketolase_C"/>
</dbReference>
<sequence>MMQTVALVQKQALGREEILRDYRLAYESRQASLTGRKEVFMGKAKFGIFGDGKEVAQLAMAKYFRNGDFRSGYYRDQTFMFAVGELTLKQYFAQLYAHADAEAEPATAGRCMNGHFSTRSLDEDGNWKNLMEIKNSSADISPTAAQMPRLLGLAYASKLYRLNPDLQEFTNFSVNGNEVAFGTIGNASTSEGMFFEAFNAAGVLQVPMLISVWDDGYGISVPNEYQTTKGNISKVLAGFQRESPDEPGYEIFTVNGWDYEALCNLYAYAVELCREQHVPVLIHVQEMTQPQGHSTSGSHERYKSKERLTWEEEHDCLKCMREWILANEYATSEMLDHLEAEGRETVRQARLAAWNDYIGGVKADHNEAQQLLERLALETGNDHANQISSIAEELRKNTIPNRYDAIKGVKRALRYVRNEKSISKRELLGWLERVIGENAERYNTYLISQSRESPLLVEEVKPIFDENSPLVDGREVLRACFAAALARDPRLFAIGEDVGKIGDVNQAFAGLQDKFGELRVTDTGIRECTIVGQGIGAALRGLRPIAEIQYLDYLIYAIQTLSDDLACLHYRTKGGQKAPVIIRTRGHRLEGVWHSGSPIGMVLSTLRGMHVLVPRNMTQAAGFYNTLLKSDDPALIIESLNGYRLKERMPTNIGDITVPLGVPEILRSGEHVTVVTYGSMCRLVMEAAQQLAEFNISVEVIDVQTLLPFDIPSMILDSVKKTNKIIFADEDVPGGGTAFMMQKVIDEQGAYQWLDAQPRAISAQEHRPSYSSDGDYFSKPNVEDIFDAVYEIMHEADPETYPAIY</sequence>
<dbReference type="InterPro" id="IPR009014">
    <property type="entry name" value="Transketo_C/PFOR_II"/>
</dbReference>
<comment type="function">
    <text evidence="2">E1 component of the 2-oxoglutarate dehydrogenase (OGDH) complex which catalyzes the decarboxylation of 2-oxoglutarate, the first step in the conversion of 2-oxoglutarate to succinyl-CoA and CO(2).</text>
</comment>
<dbReference type="Gene3D" id="3.40.50.970">
    <property type="match status" value="2"/>
</dbReference>
<evidence type="ECO:0000313" key="6">
    <source>
        <dbReference type="EMBL" id="RDC63692.1"/>
    </source>
</evidence>
<dbReference type="CDD" id="cd02000">
    <property type="entry name" value="TPP_E1_PDC_ADC_BCADC"/>
    <property type="match status" value="1"/>
</dbReference>
<comment type="caution">
    <text evidence="6">The sequence shown here is derived from an EMBL/GenBank/DDBJ whole genome shotgun (WGS) entry which is preliminary data.</text>
</comment>
<dbReference type="PANTHER" id="PTHR43257">
    <property type="entry name" value="PYRUVATE DEHYDROGENASE E1 COMPONENT BETA SUBUNIT"/>
    <property type="match status" value="1"/>
</dbReference>
<dbReference type="Gene3D" id="3.40.50.920">
    <property type="match status" value="1"/>
</dbReference>
<protein>
    <submittedName>
        <fullName evidence="6">Transketolase</fullName>
        <ecNumber evidence="6">2.2.1.1</ecNumber>
    </submittedName>
</protein>
<gene>
    <name evidence="6" type="ORF">AHMF7616_02300</name>
</gene>
<dbReference type="AlphaFoldDB" id="A0A369QGY4"/>
<reference evidence="6 7" key="1">
    <citation type="submission" date="2018-04" db="EMBL/GenBank/DDBJ databases">
        <title>Adhaeribacter sp. HMF7616 genome sequencing and assembly.</title>
        <authorList>
            <person name="Kang H."/>
            <person name="Kang J."/>
            <person name="Cha I."/>
            <person name="Kim H."/>
            <person name="Joh K."/>
        </authorList>
    </citation>
    <scope>NUCLEOTIDE SEQUENCE [LARGE SCALE GENOMIC DNA]</scope>
    <source>
        <strain evidence="6 7">HMF7616</strain>
    </source>
</reference>
<dbReference type="GO" id="GO:0016624">
    <property type="term" value="F:oxidoreductase activity, acting on the aldehyde or oxo group of donors, disulfide as acceptor"/>
    <property type="evidence" value="ECO:0007669"/>
    <property type="project" value="InterPro"/>
</dbReference>
<evidence type="ECO:0000259" key="5">
    <source>
        <dbReference type="SMART" id="SM00861"/>
    </source>
</evidence>
<keyword evidence="7" id="KW-1185">Reference proteome</keyword>
<dbReference type="InterPro" id="IPR005475">
    <property type="entry name" value="Transketolase-like_Pyr-bd"/>
</dbReference>
<dbReference type="PANTHER" id="PTHR43257:SF2">
    <property type="entry name" value="PYRUVATE DEHYDROGENASE E1 COMPONENT SUBUNIT BETA"/>
    <property type="match status" value="1"/>
</dbReference>
<dbReference type="InterPro" id="IPR029061">
    <property type="entry name" value="THDP-binding"/>
</dbReference>
<feature type="domain" description="Transketolase-like pyrimidine-binding" evidence="5">
    <location>
        <begin position="471"/>
        <end position="645"/>
    </location>
</feature>
<accession>A0A369QGY4</accession>
<evidence type="ECO:0000256" key="2">
    <source>
        <dbReference type="ARBA" id="ARBA00003906"/>
    </source>
</evidence>
<evidence type="ECO:0000256" key="4">
    <source>
        <dbReference type="ARBA" id="ARBA00023052"/>
    </source>
</evidence>
<dbReference type="Pfam" id="PF00676">
    <property type="entry name" value="E1_dh"/>
    <property type="match status" value="1"/>
</dbReference>
<proteinExistence type="predicted"/>
<keyword evidence="3" id="KW-0560">Oxidoreductase</keyword>
<keyword evidence="6" id="KW-0808">Transferase</keyword>
<evidence type="ECO:0000256" key="1">
    <source>
        <dbReference type="ARBA" id="ARBA00001964"/>
    </source>
</evidence>
<dbReference type="SUPFAM" id="SSF52922">
    <property type="entry name" value="TK C-terminal domain-like"/>
    <property type="match status" value="1"/>
</dbReference>
<dbReference type="Pfam" id="PF02779">
    <property type="entry name" value="Transket_pyr"/>
    <property type="match status" value="1"/>
</dbReference>
<dbReference type="EC" id="2.2.1.1" evidence="6"/>
<keyword evidence="4" id="KW-0786">Thiamine pyrophosphate</keyword>
<dbReference type="SMART" id="SM00861">
    <property type="entry name" value="Transket_pyr"/>
    <property type="match status" value="1"/>
</dbReference>